<comment type="subunit">
    <text evidence="3 13">Monomer.</text>
</comment>
<evidence type="ECO:0000256" key="1">
    <source>
        <dbReference type="ARBA" id="ARBA00004459"/>
    </source>
</evidence>
<keyword evidence="8 13" id="KW-0472">Membrane</keyword>
<evidence type="ECO:0000256" key="3">
    <source>
        <dbReference type="ARBA" id="ARBA00011245"/>
    </source>
</evidence>
<keyword evidence="5 13" id="KW-0813">Transport</keyword>
<comment type="subcellular location">
    <subcellularLocation>
        <location evidence="1 13">Cell outer membrane</location>
        <topology evidence="1 13">Lipid-anchor</topology>
    </subcellularLocation>
</comment>
<evidence type="ECO:0000256" key="12">
    <source>
        <dbReference type="ARBA" id="ARBA00023288"/>
    </source>
</evidence>
<keyword evidence="6 13" id="KW-0732">Signal</keyword>
<dbReference type="AlphaFoldDB" id="A0A3B0MC20"/>
<evidence type="ECO:0000256" key="13">
    <source>
        <dbReference type="HAMAP-Rule" id="MF_00233"/>
    </source>
</evidence>
<dbReference type="InterPro" id="IPR004565">
    <property type="entry name" value="OM_lipoprot_LolB"/>
</dbReference>
<dbReference type="EMBL" id="UFQR01000003">
    <property type="protein sequence ID" value="SSW95207.1"/>
    <property type="molecule type" value="Genomic_DNA"/>
</dbReference>
<keyword evidence="11 13" id="KW-0998">Cell outer membrane</keyword>
<evidence type="ECO:0000256" key="2">
    <source>
        <dbReference type="ARBA" id="ARBA00009696"/>
    </source>
</evidence>
<reference evidence="14" key="1">
    <citation type="submission" date="2018-04" db="EMBL/GenBank/DDBJ databases">
        <authorList>
            <person name="Go L.Y."/>
            <person name="Mitchell J.A."/>
        </authorList>
    </citation>
    <scope>NUCLEOTIDE SEQUENCE</scope>
    <source>
        <strain evidence="14">ARTV</strain>
    </source>
</reference>
<dbReference type="InterPro" id="IPR029046">
    <property type="entry name" value="LolA/LolB/LppX"/>
</dbReference>
<dbReference type="GO" id="GO:0044874">
    <property type="term" value="P:lipoprotein localization to outer membrane"/>
    <property type="evidence" value="ECO:0007669"/>
    <property type="project" value="UniProtKB-UniRule"/>
</dbReference>
<keyword evidence="7 13" id="KW-0653">Protein transport</keyword>
<comment type="similarity">
    <text evidence="2 13">Belongs to the LolB family.</text>
</comment>
<keyword evidence="12 13" id="KW-0449">Lipoprotein</keyword>
<keyword evidence="9 13" id="KW-0564">Palmitate</keyword>
<evidence type="ECO:0000313" key="14">
    <source>
        <dbReference type="EMBL" id="SSW95207.1"/>
    </source>
</evidence>
<protein>
    <recommendedName>
        <fullName evidence="4 13">Outer-membrane lipoprotein LolB</fullName>
    </recommendedName>
</protein>
<evidence type="ECO:0000256" key="10">
    <source>
        <dbReference type="ARBA" id="ARBA00023186"/>
    </source>
</evidence>
<dbReference type="GO" id="GO:0009279">
    <property type="term" value="C:cell outer membrane"/>
    <property type="evidence" value="ECO:0007669"/>
    <property type="project" value="UniProtKB-SubCell"/>
</dbReference>
<proteinExistence type="inferred from homology"/>
<name>A0A3B0MC20_9GAMM</name>
<dbReference type="Gene3D" id="2.50.20.10">
    <property type="entry name" value="Lipoprotein localisation LolA/LolB/LppX"/>
    <property type="match status" value="1"/>
</dbReference>
<keyword evidence="10 13" id="KW-0143">Chaperone</keyword>
<accession>A0A3B0MC20</accession>
<evidence type="ECO:0000256" key="5">
    <source>
        <dbReference type="ARBA" id="ARBA00022448"/>
    </source>
</evidence>
<dbReference type="CDD" id="cd16326">
    <property type="entry name" value="LolB"/>
    <property type="match status" value="1"/>
</dbReference>
<dbReference type="Pfam" id="PF03550">
    <property type="entry name" value="LolB"/>
    <property type="match status" value="1"/>
</dbReference>
<sequence>MILIAKQFASLRHYCYKFIPLIAIFLTACTFNQQLTTEKNGSITNPLWINHQQQLVKLTKFQTRGAFAYIGPDNKTYAKFFWQQYTLSNYRLLLTNPLGTTELELNVTPGVTQLMDREGKKYVNHHPAQMIYPLTGMEVPIENLPYWLIGLPTNATSFTLDENGLLKTIEYRQNGENWHLNYLAYHQDSQPKLPSLIELTQGKQRIKLKMDSWTLNE</sequence>
<evidence type="ECO:0000256" key="11">
    <source>
        <dbReference type="ARBA" id="ARBA00023237"/>
    </source>
</evidence>
<dbReference type="NCBIfam" id="TIGR00548">
    <property type="entry name" value="lolB"/>
    <property type="match status" value="1"/>
</dbReference>
<dbReference type="HAMAP" id="MF_00233">
    <property type="entry name" value="LolB"/>
    <property type="match status" value="1"/>
</dbReference>
<evidence type="ECO:0000256" key="7">
    <source>
        <dbReference type="ARBA" id="ARBA00022927"/>
    </source>
</evidence>
<dbReference type="SUPFAM" id="SSF89392">
    <property type="entry name" value="Prokaryotic lipoproteins and lipoprotein localization factors"/>
    <property type="match status" value="1"/>
</dbReference>
<comment type="function">
    <text evidence="13">Plays a critical role in the incorporation of lipoproteins in the outer membrane after they are released by the LolA protein.</text>
</comment>
<organism evidence="14">
    <name type="scientific">Arsenophonus endosymbiont of Trialeurodes vaporariorum</name>
    <dbReference type="NCBI Taxonomy" id="235567"/>
    <lineage>
        <taxon>Bacteria</taxon>
        <taxon>Pseudomonadati</taxon>
        <taxon>Pseudomonadota</taxon>
        <taxon>Gammaproteobacteria</taxon>
        <taxon>Enterobacterales</taxon>
        <taxon>Morganellaceae</taxon>
        <taxon>Arsenophonus</taxon>
    </lineage>
</organism>
<evidence type="ECO:0000256" key="8">
    <source>
        <dbReference type="ARBA" id="ARBA00023136"/>
    </source>
</evidence>
<dbReference type="GO" id="GO:0015031">
    <property type="term" value="P:protein transport"/>
    <property type="evidence" value="ECO:0007669"/>
    <property type="project" value="UniProtKB-KW"/>
</dbReference>
<dbReference type="PROSITE" id="PS51257">
    <property type="entry name" value="PROKAR_LIPOPROTEIN"/>
    <property type="match status" value="1"/>
</dbReference>
<gene>
    <name evidence="13 14" type="primary">lolB</name>
    <name evidence="14" type="ORF">ARTV_0951</name>
</gene>
<evidence type="ECO:0000256" key="4">
    <source>
        <dbReference type="ARBA" id="ARBA00016202"/>
    </source>
</evidence>
<evidence type="ECO:0000256" key="6">
    <source>
        <dbReference type="ARBA" id="ARBA00022729"/>
    </source>
</evidence>
<evidence type="ECO:0000256" key="9">
    <source>
        <dbReference type="ARBA" id="ARBA00023139"/>
    </source>
</evidence>